<dbReference type="AlphaFoldDB" id="A0A9E7I023"/>
<feature type="compositionally biased region" description="Pro residues" evidence="1">
    <location>
        <begin position="50"/>
        <end position="67"/>
    </location>
</feature>
<organism evidence="2 3">
    <name type="scientific">Musa troglodytarum</name>
    <name type="common">fe'i banana</name>
    <dbReference type="NCBI Taxonomy" id="320322"/>
    <lineage>
        <taxon>Eukaryota</taxon>
        <taxon>Viridiplantae</taxon>
        <taxon>Streptophyta</taxon>
        <taxon>Embryophyta</taxon>
        <taxon>Tracheophyta</taxon>
        <taxon>Spermatophyta</taxon>
        <taxon>Magnoliopsida</taxon>
        <taxon>Liliopsida</taxon>
        <taxon>Zingiberales</taxon>
        <taxon>Musaceae</taxon>
        <taxon>Musa</taxon>
    </lineage>
</organism>
<feature type="compositionally biased region" description="Basic and acidic residues" evidence="1">
    <location>
        <begin position="1"/>
        <end position="11"/>
    </location>
</feature>
<reference evidence="2" key="1">
    <citation type="submission" date="2022-05" db="EMBL/GenBank/DDBJ databases">
        <title>The Musa troglodytarum L. genome provides insights into the mechanism of non-climacteric behaviour and enrichment of carotenoids.</title>
        <authorList>
            <person name="Wang J."/>
        </authorList>
    </citation>
    <scope>NUCLEOTIDE SEQUENCE</scope>
    <source>
        <tissue evidence="2">Leaf</tissue>
    </source>
</reference>
<feature type="compositionally biased region" description="Basic and acidic residues" evidence="1">
    <location>
        <begin position="20"/>
        <end position="29"/>
    </location>
</feature>
<accession>A0A9E7I023</accession>
<evidence type="ECO:0000313" key="3">
    <source>
        <dbReference type="Proteomes" id="UP001055439"/>
    </source>
</evidence>
<keyword evidence="3" id="KW-1185">Reference proteome</keyword>
<evidence type="ECO:0000313" key="2">
    <source>
        <dbReference type="EMBL" id="URE42901.1"/>
    </source>
</evidence>
<name>A0A9E7I023_9LILI</name>
<evidence type="ECO:0000256" key="1">
    <source>
        <dbReference type="SAM" id="MobiDB-lite"/>
    </source>
</evidence>
<protein>
    <submittedName>
        <fullName evidence="2">Uncharacterized protein</fullName>
    </submittedName>
</protein>
<gene>
    <name evidence="2" type="ORF">MUK42_05167</name>
</gene>
<sequence length="74" mass="8349">MRLRPEPELLRSQHGRHRGGVREGHREGRGVLPRHRRDPVHASGRAPLPALLPLPPLLGPPPPPDPSPLRRLRR</sequence>
<feature type="region of interest" description="Disordered" evidence="1">
    <location>
        <begin position="1"/>
        <end position="74"/>
    </location>
</feature>
<dbReference type="EMBL" id="CP097511">
    <property type="protein sequence ID" value="URE42901.1"/>
    <property type="molecule type" value="Genomic_DNA"/>
</dbReference>
<proteinExistence type="predicted"/>
<dbReference type="Proteomes" id="UP001055439">
    <property type="component" value="Chromosome 9"/>
</dbReference>